<feature type="transmembrane region" description="Helical" evidence="8">
    <location>
        <begin position="350"/>
        <end position="372"/>
    </location>
</feature>
<keyword evidence="5" id="KW-1278">Translocase</keyword>
<keyword evidence="6 8" id="KW-1133">Transmembrane helix</keyword>
<feature type="transmembrane region" description="Helical" evidence="8">
    <location>
        <begin position="44"/>
        <end position="65"/>
    </location>
</feature>
<dbReference type="PRINTS" id="PR00943">
    <property type="entry name" value="CUATPASE"/>
</dbReference>
<dbReference type="Gene3D" id="3.40.50.1000">
    <property type="entry name" value="HAD superfamily/HAD-like"/>
    <property type="match status" value="1"/>
</dbReference>
<dbReference type="PRINTS" id="PR00119">
    <property type="entry name" value="CATATPASE"/>
</dbReference>
<evidence type="ECO:0000256" key="4">
    <source>
        <dbReference type="ARBA" id="ARBA00022723"/>
    </source>
</evidence>
<feature type="non-terminal residue" evidence="10">
    <location>
        <position position="447"/>
    </location>
</feature>
<dbReference type="FunFam" id="2.70.150.10:FF:000002">
    <property type="entry name" value="Copper-transporting ATPase 1, putative"/>
    <property type="match status" value="1"/>
</dbReference>
<evidence type="ECO:0000256" key="7">
    <source>
        <dbReference type="ARBA" id="ARBA00023136"/>
    </source>
</evidence>
<dbReference type="GO" id="GO:0043682">
    <property type="term" value="F:P-type divalent copper transporter activity"/>
    <property type="evidence" value="ECO:0007669"/>
    <property type="project" value="TreeGrafter"/>
</dbReference>
<comment type="caution">
    <text evidence="10">The sequence shown here is derived from an EMBL/GenBank/DDBJ whole genome shotgun (WGS) entry which is preliminary data.</text>
</comment>
<evidence type="ECO:0000256" key="8">
    <source>
        <dbReference type="SAM" id="Phobius"/>
    </source>
</evidence>
<feature type="transmembrane region" description="Helical" evidence="8">
    <location>
        <begin position="312"/>
        <end position="330"/>
    </location>
</feature>
<feature type="transmembrane region" description="Helical" evidence="8">
    <location>
        <begin position="149"/>
        <end position="168"/>
    </location>
</feature>
<feature type="transmembrane region" description="Helical" evidence="8">
    <location>
        <begin position="119"/>
        <end position="137"/>
    </location>
</feature>
<evidence type="ECO:0000256" key="3">
    <source>
        <dbReference type="ARBA" id="ARBA00022692"/>
    </source>
</evidence>
<evidence type="ECO:0000256" key="1">
    <source>
        <dbReference type="ARBA" id="ARBA00004127"/>
    </source>
</evidence>
<feature type="domain" description="P-type ATPase A" evidence="9">
    <location>
        <begin position="205"/>
        <end position="293"/>
    </location>
</feature>
<keyword evidence="11" id="KW-1185">Reference proteome</keyword>
<reference evidence="10" key="1">
    <citation type="submission" date="2022-07" db="EMBL/GenBank/DDBJ databases">
        <title>Phylogenomic reconstructions and comparative analyses of Kickxellomycotina fungi.</title>
        <authorList>
            <person name="Reynolds N.K."/>
            <person name="Stajich J.E."/>
            <person name="Barry K."/>
            <person name="Grigoriev I.V."/>
            <person name="Crous P."/>
            <person name="Smith M.E."/>
        </authorList>
    </citation>
    <scope>NUCLEOTIDE SEQUENCE</scope>
    <source>
        <strain evidence="10">RSA 1196</strain>
    </source>
</reference>
<dbReference type="GO" id="GO:0012505">
    <property type="term" value="C:endomembrane system"/>
    <property type="evidence" value="ECO:0007669"/>
    <property type="project" value="UniProtKB-SubCell"/>
</dbReference>
<dbReference type="AlphaFoldDB" id="A0A9W8AHK2"/>
<dbReference type="SUPFAM" id="SSF81665">
    <property type="entry name" value="Calcium ATPase, transmembrane domain M"/>
    <property type="match status" value="1"/>
</dbReference>
<dbReference type="GO" id="GO:0016020">
    <property type="term" value="C:membrane"/>
    <property type="evidence" value="ECO:0007669"/>
    <property type="project" value="InterPro"/>
</dbReference>
<dbReference type="EMBL" id="JANBPY010003696">
    <property type="protein sequence ID" value="KAJ1950590.1"/>
    <property type="molecule type" value="Genomic_DNA"/>
</dbReference>
<dbReference type="InterPro" id="IPR008250">
    <property type="entry name" value="ATPase_P-typ_transduc_dom_A_sf"/>
</dbReference>
<dbReference type="GO" id="GO:0005507">
    <property type="term" value="F:copper ion binding"/>
    <property type="evidence" value="ECO:0007669"/>
    <property type="project" value="TreeGrafter"/>
</dbReference>
<dbReference type="OrthoDB" id="432719at2759"/>
<evidence type="ECO:0000313" key="10">
    <source>
        <dbReference type="EMBL" id="KAJ1950590.1"/>
    </source>
</evidence>
<sequence>AVGIRDIVSKVKSLGFDAIVADKNAHSQLESLNRTKEVLEWRSALFRSLIFGLPVIFLAKVAPAVPYLGGIVQWPLLPGMSVGHLLECALTIPVQFGVGSRFYRNSYAALKHGNTTMDVLIMLGTSTAFIFSVFMMIRSLFHPNHPAPTVFFETSAMLIAFVTLGRYLENLAKGNTSTALSRLMSLTPSSTTLVEWDPTTETSHHDQKIPTEMVQRGDYLKVLPGEKLPSDGVVVQGSSNVDESMVTGEAVPLTKTAGSTVIGGTVNGTGAFVMQATRVGQETTLAQIVKLVEDAQTQKAPIQALADTVSRYFVPVVIILGLLTFTVWMLICKFTTHHLPQIFNDPDNGHFVVCLKLAMSVIVVACPCALGLSTPTAVMVGTGVGAQHGILIKGGDALETADKVTKVVFDKTGTLTTGQLEVEDYQLELSGLDSQQLLMAVGAAESH</sequence>
<keyword evidence="3 8" id="KW-0812">Transmembrane</keyword>
<dbReference type="SUPFAM" id="SSF81653">
    <property type="entry name" value="Calcium ATPase, transduction domain A"/>
    <property type="match status" value="1"/>
</dbReference>
<feature type="non-terminal residue" evidence="10">
    <location>
        <position position="1"/>
    </location>
</feature>
<protein>
    <submittedName>
        <fullName evidence="10">Cu(2+)-transporting P-type ATPase</fullName>
    </submittedName>
</protein>
<keyword evidence="7 8" id="KW-0472">Membrane</keyword>
<dbReference type="PANTHER" id="PTHR43520">
    <property type="entry name" value="ATP7, ISOFORM B"/>
    <property type="match status" value="1"/>
</dbReference>
<dbReference type="InterPro" id="IPR059000">
    <property type="entry name" value="ATPase_P-type_domA"/>
</dbReference>
<dbReference type="Pfam" id="PF00122">
    <property type="entry name" value="E1-E2_ATPase"/>
    <property type="match status" value="1"/>
</dbReference>
<evidence type="ECO:0000256" key="6">
    <source>
        <dbReference type="ARBA" id="ARBA00022989"/>
    </source>
</evidence>
<evidence type="ECO:0000256" key="5">
    <source>
        <dbReference type="ARBA" id="ARBA00022967"/>
    </source>
</evidence>
<dbReference type="GO" id="GO:0016887">
    <property type="term" value="F:ATP hydrolysis activity"/>
    <property type="evidence" value="ECO:0007669"/>
    <property type="project" value="InterPro"/>
</dbReference>
<dbReference type="Gene3D" id="2.70.150.10">
    <property type="entry name" value="Calcium-transporting ATPase, cytoplasmic transduction domain A"/>
    <property type="match status" value="1"/>
</dbReference>
<dbReference type="InterPro" id="IPR023214">
    <property type="entry name" value="HAD_sf"/>
</dbReference>
<dbReference type="PANTHER" id="PTHR43520:SF8">
    <property type="entry name" value="P-TYPE CU(+) TRANSPORTER"/>
    <property type="match status" value="1"/>
</dbReference>
<keyword evidence="4" id="KW-0479">Metal-binding</keyword>
<gene>
    <name evidence="10" type="primary">CCC2_2</name>
    <name evidence="10" type="ORF">IWQ62_006543</name>
</gene>
<proteinExistence type="inferred from homology"/>
<dbReference type="InterPro" id="IPR018303">
    <property type="entry name" value="ATPase_P-typ_P_site"/>
</dbReference>
<evidence type="ECO:0000256" key="2">
    <source>
        <dbReference type="ARBA" id="ARBA00006024"/>
    </source>
</evidence>
<evidence type="ECO:0000259" key="9">
    <source>
        <dbReference type="Pfam" id="PF00122"/>
    </source>
</evidence>
<evidence type="ECO:0000313" key="11">
    <source>
        <dbReference type="Proteomes" id="UP001150925"/>
    </source>
</evidence>
<dbReference type="NCBIfam" id="TIGR01494">
    <property type="entry name" value="ATPase_P-type"/>
    <property type="match status" value="1"/>
</dbReference>
<organism evidence="10 11">
    <name type="scientific">Dispira parvispora</name>
    <dbReference type="NCBI Taxonomy" id="1520584"/>
    <lineage>
        <taxon>Eukaryota</taxon>
        <taxon>Fungi</taxon>
        <taxon>Fungi incertae sedis</taxon>
        <taxon>Zoopagomycota</taxon>
        <taxon>Kickxellomycotina</taxon>
        <taxon>Dimargaritomycetes</taxon>
        <taxon>Dimargaritales</taxon>
        <taxon>Dimargaritaceae</taxon>
        <taxon>Dispira</taxon>
    </lineage>
</organism>
<accession>A0A9W8AHK2</accession>
<dbReference type="InterPro" id="IPR023298">
    <property type="entry name" value="ATPase_P-typ_TM_dom_sf"/>
</dbReference>
<dbReference type="PROSITE" id="PS00154">
    <property type="entry name" value="ATPASE_E1_E2"/>
    <property type="match status" value="1"/>
</dbReference>
<dbReference type="InterPro" id="IPR001757">
    <property type="entry name" value="P_typ_ATPase"/>
</dbReference>
<dbReference type="Proteomes" id="UP001150925">
    <property type="component" value="Unassembled WGS sequence"/>
</dbReference>
<feature type="transmembrane region" description="Helical" evidence="8">
    <location>
        <begin position="77"/>
        <end position="98"/>
    </location>
</feature>
<comment type="subcellular location">
    <subcellularLocation>
        <location evidence="1">Endomembrane system</location>
        <topology evidence="1">Multi-pass membrane protein</topology>
    </subcellularLocation>
</comment>
<name>A0A9W8AHK2_9FUNG</name>
<dbReference type="GO" id="GO:0055070">
    <property type="term" value="P:copper ion homeostasis"/>
    <property type="evidence" value="ECO:0007669"/>
    <property type="project" value="TreeGrafter"/>
</dbReference>
<comment type="similarity">
    <text evidence="2">Belongs to the cation transport ATPase (P-type) (TC 3.A.3) family. Type IB subfamily.</text>
</comment>
<dbReference type="GO" id="GO:0005524">
    <property type="term" value="F:ATP binding"/>
    <property type="evidence" value="ECO:0007669"/>
    <property type="project" value="InterPro"/>
</dbReference>